<dbReference type="AlphaFoldDB" id="A0A0W8FI89"/>
<name>A0A0W8FI89_9ZZZZ</name>
<dbReference type="EMBL" id="LNQE01001166">
    <property type="protein sequence ID" value="KUG20614.1"/>
    <property type="molecule type" value="Genomic_DNA"/>
</dbReference>
<accession>A0A0W8FI89</accession>
<reference evidence="1" key="1">
    <citation type="journal article" date="2015" name="Proc. Natl. Acad. Sci. U.S.A.">
        <title>Networks of energetic and metabolic interactions define dynamics in microbial communities.</title>
        <authorList>
            <person name="Embree M."/>
            <person name="Liu J.K."/>
            <person name="Al-Bassam M.M."/>
            <person name="Zengler K."/>
        </authorList>
    </citation>
    <scope>NUCLEOTIDE SEQUENCE</scope>
</reference>
<gene>
    <name evidence="1" type="ORF">ASZ90_009647</name>
</gene>
<comment type="caution">
    <text evidence="1">The sequence shown here is derived from an EMBL/GenBank/DDBJ whole genome shotgun (WGS) entry which is preliminary data.</text>
</comment>
<sequence length="68" mass="7573">MNDDEWMVTLTIQLAVKGARSKSDAVEAAIEHVRERIRAGEALSMRTDARKMTNLTEEEPLFGVGRLG</sequence>
<organism evidence="1">
    <name type="scientific">hydrocarbon metagenome</name>
    <dbReference type="NCBI Taxonomy" id="938273"/>
    <lineage>
        <taxon>unclassified sequences</taxon>
        <taxon>metagenomes</taxon>
        <taxon>ecological metagenomes</taxon>
    </lineage>
</organism>
<proteinExistence type="predicted"/>
<protein>
    <submittedName>
        <fullName evidence="1">Uncharacterized protein</fullName>
    </submittedName>
</protein>
<evidence type="ECO:0000313" key="1">
    <source>
        <dbReference type="EMBL" id="KUG20614.1"/>
    </source>
</evidence>